<dbReference type="Gene3D" id="1.10.10.60">
    <property type="entry name" value="Homeodomain-like"/>
    <property type="match status" value="1"/>
</dbReference>
<dbReference type="PANTHER" id="PTHR47893:SF1">
    <property type="entry name" value="REGULATORY PROTEIN PCHR"/>
    <property type="match status" value="1"/>
</dbReference>
<evidence type="ECO:0000259" key="4">
    <source>
        <dbReference type="PROSITE" id="PS01124"/>
    </source>
</evidence>
<keyword evidence="1" id="KW-0805">Transcription regulation</keyword>
<dbReference type="PROSITE" id="PS01124">
    <property type="entry name" value="HTH_ARAC_FAMILY_2"/>
    <property type="match status" value="1"/>
</dbReference>
<dbReference type="GO" id="GO:0003700">
    <property type="term" value="F:DNA-binding transcription factor activity"/>
    <property type="evidence" value="ECO:0007669"/>
    <property type="project" value="InterPro"/>
</dbReference>
<evidence type="ECO:0000256" key="3">
    <source>
        <dbReference type="ARBA" id="ARBA00023163"/>
    </source>
</evidence>
<dbReference type="RefSeq" id="WP_085835580.1">
    <property type="nucleotide sequence ID" value="NZ_FWFS01000002.1"/>
</dbReference>
<name>A0A1Y5S0U2_9RHOB</name>
<dbReference type="SMART" id="SM00342">
    <property type="entry name" value="HTH_ARAC"/>
    <property type="match status" value="1"/>
</dbReference>
<evidence type="ECO:0000256" key="2">
    <source>
        <dbReference type="ARBA" id="ARBA00023125"/>
    </source>
</evidence>
<dbReference type="GO" id="GO:0043565">
    <property type="term" value="F:sequence-specific DNA binding"/>
    <property type="evidence" value="ECO:0007669"/>
    <property type="project" value="InterPro"/>
</dbReference>
<protein>
    <submittedName>
        <fullName evidence="5">Transcriptional activator NphR</fullName>
    </submittedName>
</protein>
<sequence>MALINLRQIAGGPSMSVHDFGATLAQDQVVLSGARLSTVLPSGLVVNLEDSLAQRGFETRMTRPANVIFHLVLAGTVAARLDAEDLDLTRAQGAPACIVMSALGQSRIFRRRIARGEHLRKVTVLVPWDWLHTRGIALDDILHGACQRHASWVAPLVVTTQAEQLLDAINAPQGTALQMIDTEAFAMAMIRHALTHLLDDTNAIPAHQRRKLLKINSFATKPGPIPPLEDIAAVGSMSVSSMQRLFHRAYGKPIRTWLHDMRMEQAERALSAGLPVAQAARIAGYETPTAFATAFRLRHNQSPSRFARGSH</sequence>
<dbReference type="InterPro" id="IPR018062">
    <property type="entry name" value="HTH_AraC-typ_CS"/>
</dbReference>
<organism evidence="5 6">
    <name type="scientific">Aquimixticola soesokkakensis</name>
    <dbReference type="NCBI Taxonomy" id="1519096"/>
    <lineage>
        <taxon>Bacteria</taxon>
        <taxon>Pseudomonadati</taxon>
        <taxon>Pseudomonadota</taxon>
        <taxon>Alphaproteobacteria</taxon>
        <taxon>Rhodobacterales</taxon>
        <taxon>Paracoccaceae</taxon>
        <taxon>Aquimixticola</taxon>
    </lineage>
</organism>
<keyword evidence="6" id="KW-1185">Reference proteome</keyword>
<evidence type="ECO:0000256" key="1">
    <source>
        <dbReference type="ARBA" id="ARBA00023015"/>
    </source>
</evidence>
<dbReference type="PANTHER" id="PTHR47893">
    <property type="entry name" value="REGULATORY PROTEIN PCHR"/>
    <property type="match status" value="1"/>
</dbReference>
<evidence type="ECO:0000313" key="5">
    <source>
        <dbReference type="EMBL" id="SLN27375.1"/>
    </source>
</evidence>
<dbReference type="SUPFAM" id="SSF46689">
    <property type="entry name" value="Homeodomain-like"/>
    <property type="match status" value="1"/>
</dbReference>
<evidence type="ECO:0000313" key="6">
    <source>
        <dbReference type="Proteomes" id="UP000193862"/>
    </source>
</evidence>
<dbReference type="Pfam" id="PF12833">
    <property type="entry name" value="HTH_18"/>
    <property type="match status" value="1"/>
</dbReference>
<proteinExistence type="predicted"/>
<gene>
    <name evidence="5" type="primary">nphR</name>
    <name evidence="5" type="ORF">AQS8620_00837</name>
</gene>
<accession>A0A1Y5S0U2</accession>
<feature type="domain" description="HTH araC/xylS-type" evidence="4">
    <location>
        <begin position="209"/>
        <end position="309"/>
    </location>
</feature>
<dbReference type="AlphaFoldDB" id="A0A1Y5S0U2"/>
<dbReference type="OrthoDB" id="6670788at2"/>
<keyword evidence="2" id="KW-0238">DNA-binding</keyword>
<dbReference type="InterPro" id="IPR009057">
    <property type="entry name" value="Homeodomain-like_sf"/>
</dbReference>
<dbReference type="PROSITE" id="PS00041">
    <property type="entry name" value="HTH_ARAC_FAMILY_1"/>
    <property type="match status" value="1"/>
</dbReference>
<dbReference type="InterPro" id="IPR018060">
    <property type="entry name" value="HTH_AraC"/>
</dbReference>
<reference evidence="5 6" key="1">
    <citation type="submission" date="2017-03" db="EMBL/GenBank/DDBJ databases">
        <authorList>
            <person name="Afonso C.L."/>
            <person name="Miller P.J."/>
            <person name="Scott M.A."/>
            <person name="Spackman E."/>
            <person name="Goraichik I."/>
            <person name="Dimitrov K.M."/>
            <person name="Suarez D.L."/>
            <person name="Swayne D.E."/>
        </authorList>
    </citation>
    <scope>NUCLEOTIDE SEQUENCE [LARGE SCALE GENOMIC DNA]</scope>
    <source>
        <strain evidence="5 6">CECT 8620</strain>
    </source>
</reference>
<dbReference type="EMBL" id="FWFS01000002">
    <property type="protein sequence ID" value="SLN27375.1"/>
    <property type="molecule type" value="Genomic_DNA"/>
</dbReference>
<dbReference type="InterPro" id="IPR053142">
    <property type="entry name" value="PchR_regulatory_protein"/>
</dbReference>
<keyword evidence="3" id="KW-0804">Transcription</keyword>
<dbReference type="Proteomes" id="UP000193862">
    <property type="component" value="Unassembled WGS sequence"/>
</dbReference>